<organism evidence="2 3">
    <name type="scientific">Selenihalanaerobacter shriftii</name>
    <dbReference type="NCBI Taxonomy" id="142842"/>
    <lineage>
        <taxon>Bacteria</taxon>
        <taxon>Bacillati</taxon>
        <taxon>Bacillota</taxon>
        <taxon>Clostridia</taxon>
        <taxon>Halanaerobiales</taxon>
        <taxon>Halobacteroidaceae</taxon>
        <taxon>Selenihalanaerobacter</taxon>
    </lineage>
</organism>
<evidence type="ECO:0000259" key="1">
    <source>
        <dbReference type="Pfam" id="PF01206"/>
    </source>
</evidence>
<gene>
    <name evidence="2" type="ORF">SAMN02745118_02805</name>
</gene>
<proteinExistence type="predicted"/>
<accession>A0A1T4R2T4</accession>
<dbReference type="SUPFAM" id="SSF64307">
    <property type="entry name" value="SirA-like"/>
    <property type="match status" value="1"/>
</dbReference>
<evidence type="ECO:0000313" key="3">
    <source>
        <dbReference type="Proteomes" id="UP000190625"/>
    </source>
</evidence>
<dbReference type="InterPro" id="IPR036868">
    <property type="entry name" value="TusA-like_sf"/>
</dbReference>
<name>A0A1T4R2T4_9FIRM</name>
<reference evidence="3" key="1">
    <citation type="submission" date="2017-02" db="EMBL/GenBank/DDBJ databases">
        <authorList>
            <person name="Varghese N."/>
            <person name="Submissions S."/>
        </authorList>
    </citation>
    <scope>NUCLEOTIDE SEQUENCE [LARGE SCALE GENOMIC DNA]</scope>
    <source>
        <strain evidence="3">ATCC BAA-73</strain>
    </source>
</reference>
<protein>
    <submittedName>
        <fullName evidence="2">Selenium metabolism protein YedF</fullName>
    </submittedName>
</protein>
<dbReference type="STRING" id="142842.SAMN02745118_02805"/>
<dbReference type="Pfam" id="PF01206">
    <property type="entry name" value="TusA"/>
    <property type="match status" value="1"/>
</dbReference>
<dbReference type="InterPro" id="IPR019870">
    <property type="entry name" value="Se_metab_YedF"/>
</dbReference>
<feature type="domain" description="UPF0033" evidence="1">
    <location>
        <begin position="1"/>
        <end position="61"/>
    </location>
</feature>
<sequence>MEIDARGLNCPEPVIKTKNALEESKEVSTLVDNQIACKNLEKLGQKLGYNTDVLKIDEEFQVNFTQGESTVASSVTSEEIEDSGEDGNKVYFIRSETLGKGEEELGEVLIKGFIYTLTETAPLPEAIIFINSGVKLPTLNKEVKKNLKILEEAGMEIISCGTCLEYYGLEDKLEVGEISNMYTIVEKLNSYPVVTV</sequence>
<dbReference type="RefSeq" id="WP_234983969.1">
    <property type="nucleotide sequence ID" value="NZ_FUWM01000040.1"/>
</dbReference>
<dbReference type="Pfam" id="PF02635">
    <property type="entry name" value="DsrE"/>
    <property type="match status" value="1"/>
</dbReference>
<dbReference type="InterPro" id="IPR001455">
    <property type="entry name" value="TusA-like"/>
</dbReference>
<dbReference type="Proteomes" id="UP000190625">
    <property type="component" value="Unassembled WGS sequence"/>
</dbReference>
<dbReference type="InterPro" id="IPR003787">
    <property type="entry name" value="Sulphur_relay_DsrE/F-like"/>
</dbReference>
<dbReference type="SUPFAM" id="SSF75169">
    <property type="entry name" value="DsrEFH-like"/>
    <property type="match status" value="1"/>
</dbReference>
<evidence type="ECO:0000313" key="2">
    <source>
        <dbReference type="EMBL" id="SKA10263.1"/>
    </source>
</evidence>
<dbReference type="InterPro" id="IPR027396">
    <property type="entry name" value="DsrEFH-like"/>
</dbReference>
<keyword evidence="3" id="KW-1185">Reference proteome</keyword>
<dbReference type="NCBIfam" id="TIGR03527">
    <property type="entry name" value="selenium_YedF"/>
    <property type="match status" value="1"/>
</dbReference>
<dbReference type="Gene3D" id="3.30.110.40">
    <property type="entry name" value="TusA-like domain"/>
    <property type="match status" value="1"/>
</dbReference>
<dbReference type="AlphaFoldDB" id="A0A1T4R2T4"/>
<dbReference type="EMBL" id="FUWM01000040">
    <property type="protein sequence ID" value="SKA10263.1"/>
    <property type="molecule type" value="Genomic_DNA"/>
</dbReference>